<organism evidence="1 2">
    <name type="scientific">Chryseobacterium indoltheticum</name>
    <dbReference type="NCBI Taxonomy" id="254"/>
    <lineage>
        <taxon>Bacteria</taxon>
        <taxon>Pseudomonadati</taxon>
        <taxon>Bacteroidota</taxon>
        <taxon>Flavobacteriia</taxon>
        <taxon>Flavobacteriales</taxon>
        <taxon>Weeksellaceae</taxon>
        <taxon>Chryseobacterium group</taxon>
        <taxon>Chryseobacterium</taxon>
    </lineage>
</organism>
<evidence type="ECO:0000313" key="2">
    <source>
        <dbReference type="Proteomes" id="UP000269076"/>
    </source>
</evidence>
<dbReference type="Proteomes" id="UP000269076">
    <property type="component" value="Chromosome"/>
</dbReference>
<reference evidence="1 2" key="1">
    <citation type="submission" date="2018-11" db="EMBL/GenBank/DDBJ databases">
        <title>Proposal to divide the Flavobacteriaceae and reorganize its genera based on Amino Acid Identity values calculated from whole genome sequences.</title>
        <authorList>
            <person name="Nicholson A.C."/>
            <person name="Gulvik C.A."/>
            <person name="Whitney A.M."/>
            <person name="Humrighouse B.W."/>
            <person name="Bell M."/>
            <person name="Holmes B."/>
            <person name="Steigerwalt A."/>
            <person name="Villarma A."/>
            <person name="Sheth M."/>
            <person name="Batra D."/>
            <person name="Pryor J."/>
            <person name="Bernardet J.-F."/>
            <person name="Hugo C."/>
            <person name="Kampfer P."/>
            <person name="Newman J."/>
            <person name="Mcquiston J.R."/>
        </authorList>
    </citation>
    <scope>NUCLEOTIDE SEQUENCE [LARGE SCALE GENOMIC DNA]</scope>
    <source>
        <strain evidence="1 2">G0211</strain>
    </source>
</reference>
<sequence length="77" mass="9190">MKSHILNEKLELIQWLSTLEDTSIIKKLMQFKKEETKDWWNSISEEEKKSIGKGISEADQNDVKPHSEARKLYEKWL</sequence>
<accession>A0A3G6N3M5</accession>
<name>A0A3G6N3M5_9FLAO</name>
<evidence type="ECO:0008006" key="3">
    <source>
        <dbReference type="Google" id="ProtNLM"/>
    </source>
</evidence>
<gene>
    <name evidence="1" type="ORF">EG340_16760</name>
</gene>
<dbReference type="AlphaFoldDB" id="A0A3G6N3M5"/>
<proteinExistence type="predicted"/>
<dbReference type="EMBL" id="CP033928">
    <property type="protein sequence ID" value="AZA62580.1"/>
    <property type="molecule type" value="Genomic_DNA"/>
</dbReference>
<protein>
    <recommendedName>
        <fullName evidence="3">Addiction module component</fullName>
    </recommendedName>
</protein>
<evidence type="ECO:0000313" key="1">
    <source>
        <dbReference type="EMBL" id="AZA62580.1"/>
    </source>
</evidence>
<dbReference type="RefSeq" id="WP_123886996.1">
    <property type="nucleotide sequence ID" value="NZ_CP033928.1"/>
</dbReference>